<dbReference type="InterPro" id="IPR044643">
    <property type="entry name" value="TrpF_fam"/>
</dbReference>
<dbReference type="GO" id="GO:0000162">
    <property type="term" value="P:L-tryptophan biosynthetic process"/>
    <property type="evidence" value="ECO:0007669"/>
    <property type="project" value="UniProtKB-UniRule"/>
</dbReference>
<dbReference type="STRING" id="573061.Clocel_2161"/>
<sequence length="206" mass="23069">MSKVKVCGIRDIEIAKYTKSLGADALGFILCESKRRIDKKLLTEITTNIGNDIEKVGVFMNQSIDTIKEFYEDGGLTIVQLHGDEDNSFIKKLPYKIIKSFNVETFEEIKNALSYEVPYVLLEGKGALRGGNGNSFHWELLSKLSKAEKERIILAGGINSSNVISAINTANPYMIDVSSSLEVEGVKNKEKIKEFMKIIRGHNYEL</sequence>
<evidence type="ECO:0000256" key="9">
    <source>
        <dbReference type="HAMAP-Rule" id="MF_00135"/>
    </source>
</evidence>
<dbReference type="PANTHER" id="PTHR42894">
    <property type="entry name" value="N-(5'-PHOSPHORIBOSYL)ANTHRANILATE ISOMERASE"/>
    <property type="match status" value="1"/>
</dbReference>
<feature type="domain" description="N-(5'phosphoribosyl) anthranilate isomerase (PRAI)" evidence="10">
    <location>
        <begin position="4"/>
        <end position="197"/>
    </location>
</feature>
<dbReference type="CDD" id="cd00405">
    <property type="entry name" value="PRAI"/>
    <property type="match status" value="1"/>
</dbReference>
<evidence type="ECO:0000256" key="6">
    <source>
        <dbReference type="ARBA" id="ARBA00022822"/>
    </source>
</evidence>
<keyword evidence="12" id="KW-1185">Reference proteome</keyword>
<comment type="pathway">
    <text evidence="2 9">Amino-acid biosynthesis; L-tryptophan biosynthesis; L-tryptophan from chorismate: step 3/5.</text>
</comment>
<dbReference type="AlphaFoldDB" id="D9SN38"/>
<reference evidence="11 12" key="1">
    <citation type="submission" date="2010-08" db="EMBL/GenBank/DDBJ databases">
        <title>Complete sequence of Clostridium cellulovorans 743B.</title>
        <authorList>
            <consortium name="US DOE Joint Genome Institute"/>
            <person name="Lucas S."/>
            <person name="Copeland A."/>
            <person name="Lapidus A."/>
            <person name="Cheng J.-F."/>
            <person name="Bruce D."/>
            <person name="Goodwin L."/>
            <person name="Pitluck S."/>
            <person name="Chertkov O."/>
            <person name="Detter J.C."/>
            <person name="Han C."/>
            <person name="Tapia R."/>
            <person name="Land M."/>
            <person name="Hauser L."/>
            <person name="Chang Y.-J."/>
            <person name="Jeffries C."/>
            <person name="Kyrpides N."/>
            <person name="Ivanova N."/>
            <person name="Mikhailova N."/>
            <person name="Hemme C.L."/>
            <person name="Woyke T."/>
        </authorList>
    </citation>
    <scope>NUCLEOTIDE SEQUENCE [LARGE SCALE GENOMIC DNA]</scope>
    <source>
        <strain evidence="12">ATCC 35296 / DSM 3052 / OCM 3 / 743B</strain>
    </source>
</reference>
<keyword evidence="6 9" id="KW-0822">Tryptophan biosynthesis</keyword>
<evidence type="ECO:0000256" key="5">
    <source>
        <dbReference type="ARBA" id="ARBA00022605"/>
    </source>
</evidence>
<gene>
    <name evidence="9" type="primary">trpF</name>
    <name evidence="11" type="ordered locus">Clocel_2161</name>
</gene>
<keyword evidence="5 9" id="KW-0028">Amino-acid biosynthesis</keyword>
<evidence type="ECO:0000313" key="12">
    <source>
        <dbReference type="Proteomes" id="UP000002730"/>
    </source>
</evidence>
<dbReference type="EMBL" id="CP002160">
    <property type="protein sequence ID" value="ADL51904.1"/>
    <property type="molecule type" value="Genomic_DNA"/>
</dbReference>
<evidence type="ECO:0000313" key="11">
    <source>
        <dbReference type="EMBL" id="ADL51904.1"/>
    </source>
</evidence>
<dbReference type="Pfam" id="PF00697">
    <property type="entry name" value="PRAI"/>
    <property type="match status" value="1"/>
</dbReference>
<dbReference type="eggNOG" id="COG0135">
    <property type="taxonomic scope" value="Bacteria"/>
</dbReference>
<dbReference type="SUPFAM" id="SSF51366">
    <property type="entry name" value="Ribulose-phoshate binding barrel"/>
    <property type="match status" value="1"/>
</dbReference>
<evidence type="ECO:0000256" key="8">
    <source>
        <dbReference type="ARBA" id="ARBA00023235"/>
    </source>
</evidence>
<protein>
    <recommendedName>
        <fullName evidence="4 9">N-(5'-phosphoribosyl)anthranilate isomerase</fullName>
        <shortName evidence="9">PRAI</shortName>
        <ecNumber evidence="3 9">5.3.1.24</ecNumber>
    </recommendedName>
</protein>
<dbReference type="InterPro" id="IPR013785">
    <property type="entry name" value="Aldolase_TIM"/>
</dbReference>
<dbReference type="Proteomes" id="UP000002730">
    <property type="component" value="Chromosome"/>
</dbReference>
<dbReference type="KEGG" id="ccb:Clocel_2161"/>
<evidence type="ECO:0000256" key="1">
    <source>
        <dbReference type="ARBA" id="ARBA00001164"/>
    </source>
</evidence>
<evidence type="ECO:0000256" key="2">
    <source>
        <dbReference type="ARBA" id="ARBA00004664"/>
    </source>
</evidence>
<dbReference type="InterPro" id="IPR001240">
    <property type="entry name" value="PRAI_dom"/>
</dbReference>
<dbReference type="PANTHER" id="PTHR42894:SF1">
    <property type="entry name" value="N-(5'-PHOSPHORIBOSYL)ANTHRANILATE ISOMERASE"/>
    <property type="match status" value="1"/>
</dbReference>
<name>D9SN38_CLOC7</name>
<keyword evidence="8 9" id="KW-0413">Isomerase</keyword>
<dbReference type="HOGENOM" id="CLU_076364_1_0_9"/>
<evidence type="ECO:0000256" key="3">
    <source>
        <dbReference type="ARBA" id="ARBA00012572"/>
    </source>
</evidence>
<dbReference type="OrthoDB" id="9786954at2"/>
<evidence type="ECO:0000256" key="7">
    <source>
        <dbReference type="ARBA" id="ARBA00023141"/>
    </source>
</evidence>
<comment type="catalytic activity">
    <reaction evidence="1 9">
        <text>N-(5-phospho-beta-D-ribosyl)anthranilate = 1-(2-carboxyphenylamino)-1-deoxy-D-ribulose 5-phosphate</text>
        <dbReference type="Rhea" id="RHEA:21540"/>
        <dbReference type="ChEBI" id="CHEBI:18277"/>
        <dbReference type="ChEBI" id="CHEBI:58613"/>
        <dbReference type="EC" id="5.3.1.24"/>
    </reaction>
</comment>
<evidence type="ECO:0000259" key="10">
    <source>
        <dbReference type="Pfam" id="PF00697"/>
    </source>
</evidence>
<evidence type="ECO:0000256" key="4">
    <source>
        <dbReference type="ARBA" id="ARBA00022272"/>
    </source>
</evidence>
<accession>D9SN38</accession>
<dbReference type="EC" id="5.3.1.24" evidence="3 9"/>
<dbReference type="RefSeq" id="WP_010076876.1">
    <property type="nucleotide sequence ID" value="NC_014393.1"/>
</dbReference>
<comment type="similarity">
    <text evidence="9">Belongs to the TrpF family.</text>
</comment>
<dbReference type="InterPro" id="IPR011060">
    <property type="entry name" value="RibuloseP-bd_barrel"/>
</dbReference>
<organism evidence="11 12">
    <name type="scientific">Clostridium cellulovorans (strain ATCC 35296 / DSM 3052 / OCM 3 / 743B)</name>
    <dbReference type="NCBI Taxonomy" id="573061"/>
    <lineage>
        <taxon>Bacteria</taxon>
        <taxon>Bacillati</taxon>
        <taxon>Bacillota</taxon>
        <taxon>Clostridia</taxon>
        <taxon>Eubacteriales</taxon>
        <taxon>Clostridiaceae</taxon>
        <taxon>Clostridium</taxon>
    </lineage>
</organism>
<dbReference type="HAMAP" id="MF_00135">
    <property type="entry name" value="PRAI"/>
    <property type="match status" value="1"/>
</dbReference>
<dbReference type="UniPathway" id="UPA00035">
    <property type="reaction ID" value="UER00042"/>
</dbReference>
<keyword evidence="7 9" id="KW-0057">Aromatic amino acid biosynthesis</keyword>
<dbReference type="GO" id="GO:0004640">
    <property type="term" value="F:phosphoribosylanthranilate isomerase activity"/>
    <property type="evidence" value="ECO:0007669"/>
    <property type="project" value="UniProtKB-UniRule"/>
</dbReference>
<dbReference type="Gene3D" id="3.20.20.70">
    <property type="entry name" value="Aldolase class I"/>
    <property type="match status" value="1"/>
</dbReference>
<proteinExistence type="inferred from homology"/>